<evidence type="ECO:0000313" key="3">
    <source>
        <dbReference type="Proteomes" id="UP001336020"/>
    </source>
</evidence>
<keyword evidence="3" id="KW-1185">Reference proteome</keyword>
<dbReference type="InterPro" id="IPR036513">
    <property type="entry name" value="STAS_dom_sf"/>
</dbReference>
<comment type="caution">
    <text evidence="2">The sequence shown here is derived from an EMBL/GenBank/DDBJ whole genome shotgun (WGS) entry which is preliminary data.</text>
</comment>
<organism evidence="2 3">
    <name type="scientific">Rhodococcus artemisiae</name>
    <dbReference type="NCBI Taxonomy" id="714159"/>
    <lineage>
        <taxon>Bacteria</taxon>
        <taxon>Bacillati</taxon>
        <taxon>Actinomycetota</taxon>
        <taxon>Actinomycetes</taxon>
        <taxon>Mycobacteriales</taxon>
        <taxon>Nocardiaceae</taxon>
        <taxon>Rhodococcus</taxon>
    </lineage>
</organism>
<protein>
    <submittedName>
        <fullName evidence="2">STAS domain-containing protein</fullName>
    </submittedName>
</protein>
<dbReference type="SUPFAM" id="SSF52091">
    <property type="entry name" value="SpoIIaa-like"/>
    <property type="match status" value="1"/>
</dbReference>
<dbReference type="EMBL" id="JAUTXY010000008">
    <property type="protein sequence ID" value="MEE2059285.1"/>
    <property type="molecule type" value="Genomic_DNA"/>
</dbReference>
<feature type="domain" description="STAS" evidence="1">
    <location>
        <begin position="39"/>
        <end position="141"/>
    </location>
</feature>
<name>A0ABU7LCK0_9NOCA</name>
<evidence type="ECO:0000259" key="1">
    <source>
        <dbReference type="PROSITE" id="PS50801"/>
    </source>
</evidence>
<proteinExistence type="predicted"/>
<dbReference type="Proteomes" id="UP001336020">
    <property type="component" value="Unassembled WGS sequence"/>
</dbReference>
<reference evidence="2 3" key="1">
    <citation type="submission" date="2023-07" db="EMBL/GenBank/DDBJ databases">
        <authorList>
            <person name="Girao M."/>
            <person name="Carvalho M.F."/>
        </authorList>
    </citation>
    <scope>NUCLEOTIDE SEQUENCE [LARGE SCALE GENOMIC DNA]</scope>
    <source>
        <strain evidence="2 3">YIM65754</strain>
    </source>
</reference>
<sequence length="141" mass="15230">MTATESLAVRALPLRAGPHGAATRWVGGAQFCAQQISSGLVRVGANGEIDLRNAAALSEYSCRQLRSSPRVILDLSEVGFFGTPGLTVFDELDEVSRQSSARWALVCGRPVERLLRVADPEQRIPKHFSLESAMRSLSHAA</sequence>
<gene>
    <name evidence="2" type="ORF">Q7514_17340</name>
</gene>
<dbReference type="InterPro" id="IPR002645">
    <property type="entry name" value="STAS_dom"/>
</dbReference>
<dbReference type="CDD" id="cd07043">
    <property type="entry name" value="STAS_anti-anti-sigma_factors"/>
    <property type="match status" value="1"/>
</dbReference>
<evidence type="ECO:0000313" key="2">
    <source>
        <dbReference type="EMBL" id="MEE2059285.1"/>
    </source>
</evidence>
<dbReference type="PROSITE" id="PS50801">
    <property type="entry name" value="STAS"/>
    <property type="match status" value="1"/>
</dbReference>
<accession>A0ABU7LCK0</accession>
<dbReference type="RefSeq" id="WP_330134538.1">
    <property type="nucleotide sequence ID" value="NZ_JAUTXY010000008.1"/>
</dbReference>
<dbReference type="Pfam" id="PF01740">
    <property type="entry name" value="STAS"/>
    <property type="match status" value="1"/>
</dbReference>
<dbReference type="Gene3D" id="3.30.750.24">
    <property type="entry name" value="STAS domain"/>
    <property type="match status" value="1"/>
</dbReference>